<dbReference type="Pfam" id="PF09349">
    <property type="entry name" value="OHCU_decarbox"/>
    <property type="match status" value="1"/>
</dbReference>
<sequence length="188" mass="20993">MSTRTRLPPATRLSCLPDTDRAEILDILFEPSPALHSIFLPLTGAQTFRSYKHLITATGTKLFSLAESSKSEDLRELEHVLSSHPRLGEKKVESAMSKMEQAAMLKASGEGEGGEAKAKEAETLRALNKEYEETFPGLRYVVFVNGRPRTAIFENMKSRIARGDIAEERREAIQAMCDIAEDRVKKLL</sequence>
<dbReference type="InterPro" id="IPR018020">
    <property type="entry name" value="OHCU_decarboxylase"/>
</dbReference>
<reference evidence="3 4" key="1">
    <citation type="submission" date="2019-04" db="EMBL/GenBank/DDBJ databases">
        <title>High contiguity whole genome sequence and gene annotation resource for two Venturia nashicola isolates.</title>
        <authorList>
            <person name="Prokchorchik M."/>
            <person name="Won K."/>
            <person name="Lee Y."/>
            <person name="Choi E.D."/>
            <person name="Segonzac C."/>
            <person name="Sohn K.H."/>
        </authorList>
    </citation>
    <scope>NUCLEOTIDE SEQUENCE [LARGE SCALE GENOMIC DNA]</scope>
    <source>
        <strain evidence="3 4">PRI2</strain>
    </source>
</reference>
<dbReference type="InterPro" id="IPR036778">
    <property type="entry name" value="OHCU_decarboxylase_sf"/>
</dbReference>
<gene>
    <name evidence="3" type="ORF">E6O75_ATG06429</name>
</gene>
<accession>A0A4Z1NXT6</accession>
<keyword evidence="1" id="KW-0659">Purine metabolism</keyword>
<evidence type="ECO:0000313" key="3">
    <source>
        <dbReference type="EMBL" id="TID18353.1"/>
    </source>
</evidence>
<name>A0A4Z1NXT6_9PEZI</name>
<dbReference type="STRING" id="86259.A0A4Z1NXT6"/>
<dbReference type="Proteomes" id="UP000298493">
    <property type="component" value="Unassembled WGS sequence"/>
</dbReference>
<dbReference type="Gene3D" id="1.10.3330.10">
    <property type="entry name" value="Oxo-4-hydroxy-4-carboxy-5-ureidoimidazoline decarboxylase"/>
    <property type="match status" value="1"/>
</dbReference>
<protein>
    <submittedName>
        <fullName evidence="3">Oxo-4-hydroxy-4-carboxy-5-ureidoimidazoline decarboxylase protein</fullName>
    </submittedName>
</protein>
<keyword evidence="4" id="KW-1185">Reference proteome</keyword>
<organism evidence="3 4">
    <name type="scientific">Venturia nashicola</name>
    <dbReference type="NCBI Taxonomy" id="86259"/>
    <lineage>
        <taxon>Eukaryota</taxon>
        <taxon>Fungi</taxon>
        <taxon>Dikarya</taxon>
        <taxon>Ascomycota</taxon>
        <taxon>Pezizomycotina</taxon>
        <taxon>Dothideomycetes</taxon>
        <taxon>Pleosporomycetidae</taxon>
        <taxon>Venturiales</taxon>
        <taxon>Venturiaceae</taxon>
        <taxon>Venturia</taxon>
    </lineage>
</organism>
<evidence type="ECO:0000259" key="2">
    <source>
        <dbReference type="Pfam" id="PF09349"/>
    </source>
</evidence>
<dbReference type="PANTHER" id="PTHR37987:SF1">
    <property type="entry name" value="OXO-4-HYDROXY-4-CARBOXY-5-UREIDOIMIDAZOLINE DECARBOXYLASE DOMAIN-CONTAINING PROTEIN"/>
    <property type="match status" value="1"/>
</dbReference>
<comment type="caution">
    <text evidence="3">The sequence shown here is derived from an EMBL/GenBank/DDBJ whole genome shotgun (WGS) entry which is preliminary data.</text>
</comment>
<evidence type="ECO:0000313" key="4">
    <source>
        <dbReference type="Proteomes" id="UP000298493"/>
    </source>
</evidence>
<dbReference type="PANTHER" id="PTHR37987">
    <property type="entry name" value="CHROMOSOME 9, WHOLE GENOME SHOTGUN SEQUENCE"/>
    <property type="match status" value="1"/>
</dbReference>
<feature type="domain" description="Oxo-4-hydroxy-4-carboxy-5-ureidoimidazoline decarboxylase" evidence="2">
    <location>
        <begin position="16"/>
        <end position="184"/>
    </location>
</feature>
<dbReference type="AlphaFoldDB" id="A0A4Z1NXT6"/>
<dbReference type="EMBL" id="SNSC02000014">
    <property type="protein sequence ID" value="TID18353.1"/>
    <property type="molecule type" value="Genomic_DNA"/>
</dbReference>
<dbReference type="GO" id="GO:0006144">
    <property type="term" value="P:purine nucleobase metabolic process"/>
    <property type="evidence" value="ECO:0007669"/>
    <property type="project" value="UniProtKB-KW"/>
</dbReference>
<evidence type="ECO:0000256" key="1">
    <source>
        <dbReference type="ARBA" id="ARBA00022631"/>
    </source>
</evidence>
<proteinExistence type="predicted"/>
<dbReference type="SUPFAM" id="SSF158694">
    <property type="entry name" value="UraD-Like"/>
    <property type="match status" value="1"/>
</dbReference>